<sequence length="339" mass="37540">MSTNASNTYGAVTIGALSASLLSGAVAIQTILYYKLYPSDSIRVKTLVFAVWLLDLSHTCFVWVSLWDMIISHYGSLDIIPWSIPVTIVITAVLTFLVHCFFAYRIFMRSSPPLCSTCRQLISAVSKRNWFLTCPILILAAFRLASACVTTSEMLRLKTYSAFKADFRWVFTLGLALSSAVDILITGSLFGLLRTSRSDAENLKAVIDSLILYTFETGSLTCAATIIDMICWITMSSNLIFMGLHFVIGKLYANSLLVTLNTRRGLRRGQSYSAGRMGSAILLDSRRPGDRISADPELAKRAELQINVERSIHYSTDYNVKLSPRVVTGQQSMSTSSVR</sequence>
<keyword evidence="1" id="KW-0472">Membrane</keyword>
<protein>
    <recommendedName>
        <fullName evidence="2">DUF6534 domain-containing protein</fullName>
    </recommendedName>
</protein>
<accession>A0AA39NSR7</accession>
<keyword evidence="1" id="KW-1133">Transmembrane helix</keyword>
<dbReference type="Pfam" id="PF20152">
    <property type="entry name" value="DUF6534"/>
    <property type="match status" value="1"/>
</dbReference>
<evidence type="ECO:0000256" key="1">
    <source>
        <dbReference type="SAM" id="Phobius"/>
    </source>
</evidence>
<dbReference type="PANTHER" id="PTHR40465:SF1">
    <property type="entry name" value="DUF6534 DOMAIN-CONTAINING PROTEIN"/>
    <property type="match status" value="1"/>
</dbReference>
<feature type="transmembrane region" description="Helical" evidence="1">
    <location>
        <begin position="129"/>
        <end position="149"/>
    </location>
</feature>
<dbReference type="EMBL" id="JAUEPR010000056">
    <property type="protein sequence ID" value="KAK0470990.1"/>
    <property type="molecule type" value="Genomic_DNA"/>
</dbReference>
<name>A0AA39NSR7_9AGAR</name>
<feature type="transmembrane region" description="Helical" evidence="1">
    <location>
        <begin position="205"/>
        <end position="227"/>
    </location>
</feature>
<feature type="transmembrane region" description="Helical" evidence="1">
    <location>
        <begin position="239"/>
        <end position="260"/>
    </location>
</feature>
<dbReference type="Proteomes" id="UP001175227">
    <property type="component" value="Unassembled WGS sequence"/>
</dbReference>
<feature type="transmembrane region" description="Helical" evidence="1">
    <location>
        <begin position="12"/>
        <end position="34"/>
    </location>
</feature>
<evidence type="ECO:0000313" key="3">
    <source>
        <dbReference type="EMBL" id="KAK0470990.1"/>
    </source>
</evidence>
<feature type="transmembrane region" description="Helical" evidence="1">
    <location>
        <begin position="169"/>
        <end position="193"/>
    </location>
</feature>
<comment type="caution">
    <text evidence="3">The sequence shown here is derived from an EMBL/GenBank/DDBJ whole genome shotgun (WGS) entry which is preliminary data.</text>
</comment>
<dbReference type="PANTHER" id="PTHR40465">
    <property type="entry name" value="CHROMOSOME 1, WHOLE GENOME SHOTGUN SEQUENCE"/>
    <property type="match status" value="1"/>
</dbReference>
<feature type="domain" description="DUF6534" evidence="2">
    <location>
        <begin position="178"/>
        <end position="264"/>
    </location>
</feature>
<proteinExistence type="predicted"/>
<keyword evidence="1" id="KW-0812">Transmembrane</keyword>
<dbReference type="AlphaFoldDB" id="A0AA39NSR7"/>
<feature type="transmembrane region" description="Helical" evidence="1">
    <location>
        <begin position="79"/>
        <end position="104"/>
    </location>
</feature>
<evidence type="ECO:0000313" key="4">
    <source>
        <dbReference type="Proteomes" id="UP001175227"/>
    </source>
</evidence>
<feature type="transmembrane region" description="Helical" evidence="1">
    <location>
        <begin position="46"/>
        <end position="67"/>
    </location>
</feature>
<evidence type="ECO:0000259" key="2">
    <source>
        <dbReference type="Pfam" id="PF20152"/>
    </source>
</evidence>
<gene>
    <name evidence="3" type="ORF">IW261DRAFT_1612324</name>
</gene>
<dbReference type="InterPro" id="IPR045339">
    <property type="entry name" value="DUF6534"/>
</dbReference>
<organism evidence="3 4">
    <name type="scientific">Armillaria novae-zelandiae</name>
    <dbReference type="NCBI Taxonomy" id="153914"/>
    <lineage>
        <taxon>Eukaryota</taxon>
        <taxon>Fungi</taxon>
        <taxon>Dikarya</taxon>
        <taxon>Basidiomycota</taxon>
        <taxon>Agaricomycotina</taxon>
        <taxon>Agaricomycetes</taxon>
        <taxon>Agaricomycetidae</taxon>
        <taxon>Agaricales</taxon>
        <taxon>Marasmiineae</taxon>
        <taxon>Physalacriaceae</taxon>
        <taxon>Armillaria</taxon>
    </lineage>
</organism>
<reference evidence="3" key="1">
    <citation type="submission" date="2023-06" db="EMBL/GenBank/DDBJ databases">
        <authorList>
            <consortium name="Lawrence Berkeley National Laboratory"/>
            <person name="Ahrendt S."/>
            <person name="Sahu N."/>
            <person name="Indic B."/>
            <person name="Wong-Bajracharya J."/>
            <person name="Merenyi Z."/>
            <person name="Ke H.-M."/>
            <person name="Monk M."/>
            <person name="Kocsube S."/>
            <person name="Drula E."/>
            <person name="Lipzen A."/>
            <person name="Balint B."/>
            <person name="Henrissat B."/>
            <person name="Andreopoulos B."/>
            <person name="Martin F.M."/>
            <person name="Harder C.B."/>
            <person name="Rigling D."/>
            <person name="Ford K.L."/>
            <person name="Foster G.D."/>
            <person name="Pangilinan J."/>
            <person name="Papanicolaou A."/>
            <person name="Barry K."/>
            <person name="LaButti K."/>
            <person name="Viragh M."/>
            <person name="Koriabine M."/>
            <person name="Yan M."/>
            <person name="Riley R."/>
            <person name="Champramary S."/>
            <person name="Plett K.L."/>
            <person name="Tsai I.J."/>
            <person name="Slot J."/>
            <person name="Sipos G."/>
            <person name="Plett J."/>
            <person name="Nagy L.G."/>
            <person name="Grigoriev I.V."/>
        </authorList>
    </citation>
    <scope>NUCLEOTIDE SEQUENCE</scope>
    <source>
        <strain evidence="3">ICMP 16352</strain>
    </source>
</reference>
<keyword evidence="4" id="KW-1185">Reference proteome</keyword>